<comment type="subcellular location">
    <subcellularLocation>
        <location evidence="2">Bacterial flagellum basal body</location>
    </subcellularLocation>
</comment>
<dbReference type="AlphaFoldDB" id="A0A451DH67"/>
<evidence type="ECO:0000313" key="8">
    <source>
        <dbReference type="Proteomes" id="UP000294449"/>
    </source>
</evidence>
<keyword evidence="5" id="KW-0732">Signal</keyword>
<dbReference type="GO" id="GO:0030288">
    <property type="term" value="C:outer membrane-bounded periplasmic space"/>
    <property type="evidence" value="ECO:0007669"/>
    <property type="project" value="InterPro"/>
</dbReference>
<dbReference type="Pfam" id="PF02119">
    <property type="entry name" value="FlgI"/>
    <property type="match status" value="1"/>
</dbReference>
<comment type="similarity">
    <text evidence="3">Belongs to the FlgI family.</text>
</comment>
<dbReference type="GO" id="GO:0005198">
    <property type="term" value="F:structural molecule activity"/>
    <property type="evidence" value="ECO:0007669"/>
    <property type="project" value="InterPro"/>
</dbReference>
<dbReference type="STRING" id="655384.GCA_900128595_00224"/>
<dbReference type="PRINTS" id="PR01010">
    <property type="entry name" value="FLGPRINGFLGI"/>
</dbReference>
<name>A0A451DH67_9GAMM</name>
<evidence type="ECO:0000313" key="7">
    <source>
        <dbReference type="EMBL" id="VFP85952.1"/>
    </source>
</evidence>
<dbReference type="OrthoDB" id="9786431at2"/>
<proteinExistence type="inferred from homology"/>
<keyword evidence="7" id="KW-0969">Cilium</keyword>
<comment type="function">
    <text evidence="1">Assembles around the rod to form the L-ring and probably protects the motor/basal body from shearing forces during rotation.</text>
</comment>
<comment type="subunit">
    <text evidence="4">The basal body constitutes a major portion of the flagellar organelle and consists of four rings (L,P,S, and M) mounted on a central rod.</text>
</comment>
<gene>
    <name evidence="7" type="primary">flgI</name>
    <name evidence="7" type="ORF">BUCIPSTX3056_225</name>
</gene>
<dbReference type="Proteomes" id="UP000294449">
    <property type="component" value="Chromosome"/>
</dbReference>
<evidence type="ECO:0000256" key="5">
    <source>
        <dbReference type="ARBA" id="ARBA00022729"/>
    </source>
</evidence>
<dbReference type="GO" id="GO:0071973">
    <property type="term" value="P:bacterial-type flagellum-dependent cell motility"/>
    <property type="evidence" value="ECO:0007669"/>
    <property type="project" value="InterPro"/>
</dbReference>
<organism evidence="7 8">
    <name type="scientific">Buchnera aphidicola</name>
    <name type="common">Cinara pseudotaxifoliae</name>
    <dbReference type="NCBI Taxonomy" id="655384"/>
    <lineage>
        <taxon>Bacteria</taxon>
        <taxon>Pseudomonadati</taxon>
        <taxon>Pseudomonadota</taxon>
        <taxon>Gammaproteobacteria</taxon>
        <taxon>Enterobacterales</taxon>
        <taxon>Erwiniaceae</taxon>
        <taxon>Buchnera</taxon>
    </lineage>
</organism>
<keyword evidence="7" id="KW-0282">Flagellum</keyword>
<accession>A0A451DH67</accession>
<dbReference type="GO" id="GO:0009428">
    <property type="term" value="C:bacterial-type flagellum basal body, distal rod, P ring"/>
    <property type="evidence" value="ECO:0007669"/>
    <property type="project" value="InterPro"/>
</dbReference>
<dbReference type="PANTHER" id="PTHR30381">
    <property type="entry name" value="FLAGELLAR P-RING PERIPLASMIC PROTEIN FLGI"/>
    <property type="match status" value="1"/>
</dbReference>
<dbReference type="InterPro" id="IPR001782">
    <property type="entry name" value="Flag_FlgI"/>
</dbReference>
<protein>
    <submittedName>
        <fullName evidence="7">Flagellar P-ring protein, partial</fullName>
    </submittedName>
</protein>
<evidence type="ECO:0000256" key="3">
    <source>
        <dbReference type="ARBA" id="ARBA00008994"/>
    </source>
</evidence>
<dbReference type="PANTHER" id="PTHR30381:SF0">
    <property type="entry name" value="FLAGELLAR P-RING PROTEIN"/>
    <property type="match status" value="1"/>
</dbReference>
<dbReference type="RefSeq" id="WP_075474740.1">
    <property type="nucleotide sequence ID" value="NZ_LR217732.1"/>
</dbReference>
<keyword evidence="6" id="KW-0975">Bacterial flagellum</keyword>
<keyword evidence="7" id="KW-0966">Cell projection</keyword>
<evidence type="ECO:0000256" key="2">
    <source>
        <dbReference type="ARBA" id="ARBA00004117"/>
    </source>
</evidence>
<evidence type="ECO:0000256" key="6">
    <source>
        <dbReference type="ARBA" id="ARBA00023143"/>
    </source>
</evidence>
<reference evidence="7 8" key="1">
    <citation type="submission" date="2019-02" db="EMBL/GenBank/DDBJ databases">
        <authorList>
            <person name="Manzano-Marin A."/>
            <person name="Manzano-Marin A."/>
        </authorList>
    </citation>
    <scope>NUCLEOTIDE SEQUENCE [LARGE SCALE GENOMIC DNA]</scope>
    <source>
        <strain evidence="7 8">BuCipseudotaxifoliae</strain>
    </source>
</reference>
<sequence precursor="true">MKKISILKNIIIMFVLLINISSVSAKKIHNLITISGIKNIQLIGYGLVAGLPGTGDDTLQIPFTCQSLNNMLIKLGIYKKYNNNIQTKNVAAVIVTAIISPWNHIGKKIDVTVSSIGNASSLNGGTLLMTPLQDKDKKIYAVAQGNISMNWRNIKLNHIKKNSIDNPTQKKIIHGAIIEKSMSDVLSKHQNGIIFLKIKHKNWQLLQKIYNTINMHYFDIATIIDRSTIEIIVPKNRKLQNQVLMNIMNINISIKNL</sequence>
<dbReference type="EMBL" id="LR217732">
    <property type="protein sequence ID" value="VFP85952.1"/>
    <property type="molecule type" value="Genomic_DNA"/>
</dbReference>
<evidence type="ECO:0000256" key="1">
    <source>
        <dbReference type="ARBA" id="ARBA00002591"/>
    </source>
</evidence>
<evidence type="ECO:0000256" key="4">
    <source>
        <dbReference type="ARBA" id="ARBA00011439"/>
    </source>
</evidence>